<accession>A0A8J8SYU0</accession>
<dbReference type="AlphaFoldDB" id="A0A8J8SYU0"/>
<keyword evidence="1" id="KW-0472">Membrane</keyword>
<protein>
    <submittedName>
        <fullName evidence="2">Uncharacterized protein</fullName>
    </submittedName>
</protein>
<keyword evidence="1" id="KW-1133">Transmembrane helix</keyword>
<name>A0A8J8SYU0_HALGN</name>
<dbReference type="EMBL" id="RRYP01015812">
    <property type="protein sequence ID" value="TNV75336.1"/>
    <property type="molecule type" value="Genomic_DNA"/>
</dbReference>
<dbReference type="Proteomes" id="UP000785679">
    <property type="component" value="Unassembled WGS sequence"/>
</dbReference>
<feature type="transmembrane region" description="Helical" evidence="1">
    <location>
        <begin position="141"/>
        <end position="159"/>
    </location>
</feature>
<feature type="transmembrane region" description="Helical" evidence="1">
    <location>
        <begin position="90"/>
        <end position="112"/>
    </location>
</feature>
<keyword evidence="1" id="KW-0812">Transmembrane</keyword>
<evidence type="ECO:0000256" key="1">
    <source>
        <dbReference type="SAM" id="Phobius"/>
    </source>
</evidence>
<feature type="transmembrane region" description="Helical" evidence="1">
    <location>
        <begin position="52"/>
        <end position="78"/>
    </location>
</feature>
<reference evidence="2" key="1">
    <citation type="submission" date="2019-06" db="EMBL/GenBank/DDBJ databases">
        <authorList>
            <person name="Zheng W."/>
        </authorList>
    </citation>
    <scope>NUCLEOTIDE SEQUENCE</scope>
    <source>
        <strain evidence="2">QDHG01</strain>
    </source>
</reference>
<keyword evidence="3" id="KW-1185">Reference proteome</keyword>
<evidence type="ECO:0000313" key="3">
    <source>
        <dbReference type="Proteomes" id="UP000785679"/>
    </source>
</evidence>
<organism evidence="2 3">
    <name type="scientific">Halteria grandinella</name>
    <dbReference type="NCBI Taxonomy" id="5974"/>
    <lineage>
        <taxon>Eukaryota</taxon>
        <taxon>Sar</taxon>
        <taxon>Alveolata</taxon>
        <taxon>Ciliophora</taxon>
        <taxon>Intramacronucleata</taxon>
        <taxon>Spirotrichea</taxon>
        <taxon>Stichotrichia</taxon>
        <taxon>Sporadotrichida</taxon>
        <taxon>Halteriidae</taxon>
        <taxon>Halteria</taxon>
    </lineage>
</organism>
<proteinExistence type="predicted"/>
<evidence type="ECO:0000313" key="2">
    <source>
        <dbReference type="EMBL" id="TNV75336.1"/>
    </source>
</evidence>
<comment type="caution">
    <text evidence="2">The sequence shown here is derived from an EMBL/GenBank/DDBJ whole genome shotgun (WGS) entry which is preliminary data.</text>
</comment>
<feature type="transmembrane region" description="Helical" evidence="1">
    <location>
        <begin position="21"/>
        <end position="40"/>
    </location>
</feature>
<sequence>MPAYLPLISQIAKGSTLLSILPRYGFVGMYFVYEAVYMFLQEFTGFTNLGTRWIYLVYFFATFLAPQAIADFLILVEWLRLSDNERHDNVYITFMTPISLLLIAISVIQYFVYNANGTSYYFNTNYLWADPQNIEASMRKMLAIGLIISNFVTDILFFLQVQSYSFDVKYTSLI</sequence>
<gene>
    <name evidence="2" type="ORF">FGO68_gene12466</name>
</gene>